<keyword evidence="1" id="KW-0694">RNA-binding</keyword>
<dbReference type="RefSeq" id="WP_114076082.1">
    <property type="nucleotide sequence ID" value="NZ_CP030918.1"/>
</dbReference>
<sequence length="101" mass="10675">MNGGPHSADHGDGPGGRIRLDRWLFHVRAFKTRTLAADRIAGGGIRVNGTPCGKPAHLVGPGDVVTIGSAARVRVLRFLAPGERRGPPDEANLLYEDLSEG</sequence>
<dbReference type="CDD" id="cd00165">
    <property type="entry name" value="S4"/>
    <property type="match status" value="1"/>
</dbReference>
<proteinExistence type="predicted"/>
<dbReference type="InterPro" id="IPR036986">
    <property type="entry name" value="S4_RNA-bd_sf"/>
</dbReference>
<name>A0A344PK73_9RHOB</name>
<dbReference type="GO" id="GO:0003723">
    <property type="term" value="F:RNA binding"/>
    <property type="evidence" value="ECO:0007669"/>
    <property type="project" value="UniProtKB-KW"/>
</dbReference>
<reference evidence="4" key="1">
    <citation type="submission" date="2018-07" db="EMBL/GenBank/DDBJ databases">
        <title>Genome sequencing of Paracoccus sp. SC2-6.</title>
        <authorList>
            <person name="Heo J."/>
            <person name="Kim S.-J."/>
            <person name="Kwon S.-W."/>
        </authorList>
    </citation>
    <scope>NUCLEOTIDE SEQUENCE [LARGE SCALE GENOMIC DNA]</scope>
    <source>
        <strain evidence="4">SC2-6</strain>
    </source>
</reference>
<evidence type="ECO:0000313" key="3">
    <source>
        <dbReference type="EMBL" id="AXC49778.1"/>
    </source>
</evidence>
<keyword evidence="4" id="KW-1185">Reference proteome</keyword>
<protein>
    <submittedName>
        <fullName evidence="3">RNA-binding S4 domain-containing protein</fullName>
    </submittedName>
</protein>
<feature type="domain" description="RNA-binding S4" evidence="2">
    <location>
        <begin position="18"/>
        <end position="81"/>
    </location>
</feature>
<dbReference type="KEGG" id="pars:DRW48_08835"/>
<organism evidence="3 4">
    <name type="scientific">Paracoccus suum</name>
    <dbReference type="NCBI Taxonomy" id="2259340"/>
    <lineage>
        <taxon>Bacteria</taxon>
        <taxon>Pseudomonadati</taxon>
        <taxon>Pseudomonadota</taxon>
        <taxon>Alphaproteobacteria</taxon>
        <taxon>Rhodobacterales</taxon>
        <taxon>Paracoccaceae</taxon>
        <taxon>Paracoccus</taxon>
    </lineage>
</organism>
<dbReference type="Pfam" id="PF01479">
    <property type="entry name" value="S4"/>
    <property type="match status" value="1"/>
</dbReference>
<dbReference type="Proteomes" id="UP000252023">
    <property type="component" value="Chromosome"/>
</dbReference>
<evidence type="ECO:0000256" key="1">
    <source>
        <dbReference type="PROSITE-ProRule" id="PRU00182"/>
    </source>
</evidence>
<dbReference type="OrthoDB" id="9797176at2"/>
<evidence type="ECO:0000259" key="2">
    <source>
        <dbReference type="SMART" id="SM00363"/>
    </source>
</evidence>
<dbReference type="EMBL" id="CP030918">
    <property type="protein sequence ID" value="AXC49778.1"/>
    <property type="molecule type" value="Genomic_DNA"/>
</dbReference>
<accession>A0A344PK73</accession>
<dbReference type="Gene3D" id="3.10.290.10">
    <property type="entry name" value="RNA-binding S4 domain"/>
    <property type="match status" value="1"/>
</dbReference>
<gene>
    <name evidence="3" type="ORF">DRW48_08835</name>
</gene>
<evidence type="ECO:0000313" key="4">
    <source>
        <dbReference type="Proteomes" id="UP000252023"/>
    </source>
</evidence>
<dbReference type="SUPFAM" id="SSF55174">
    <property type="entry name" value="Alpha-L RNA-binding motif"/>
    <property type="match status" value="1"/>
</dbReference>
<dbReference type="AlphaFoldDB" id="A0A344PK73"/>
<dbReference type="SMART" id="SM00363">
    <property type="entry name" value="S4"/>
    <property type="match status" value="1"/>
</dbReference>
<dbReference type="PROSITE" id="PS50889">
    <property type="entry name" value="S4"/>
    <property type="match status" value="1"/>
</dbReference>
<dbReference type="InterPro" id="IPR002942">
    <property type="entry name" value="S4_RNA-bd"/>
</dbReference>